<dbReference type="AlphaFoldDB" id="A0A1I4T5X2"/>
<evidence type="ECO:0000256" key="1">
    <source>
        <dbReference type="ARBA" id="ARBA00004370"/>
    </source>
</evidence>
<evidence type="ECO:0000259" key="3">
    <source>
        <dbReference type="Pfam" id="PF00144"/>
    </source>
</evidence>
<evidence type="ECO:0000313" key="5">
    <source>
        <dbReference type="Proteomes" id="UP000199149"/>
    </source>
</evidence>
<keyword evidence="2" id="KW-0472">Membrane</keyword>
<name>A0A1I4T5X2_9FLAO</name>
<gene>
    <name evidence="4" type="ORF">SAMN05421738_10269</name>
</gene>
<dbReference type="PANTHER" id="PTHR46825">
    <property type="entry name" value="D-ALANYL-D-ALANINE-CARBOXYPEPTIDASE/ENDOPEPTIDASE AMPH"/>
    <property type="match status" value="1"/>
</dbReference>
<dbReference type="Proteomes" id="UP000199149">
    <property type="component" value="Unassembled WGS sequence"/>
</dbReference>
<dbReference type="PANTHER" id="PTHR46825:SF11">
    <property type="entry name" value="PENICILLIN-BINDING PROTEIN 4"/>
    <property type="match status" value="1"/>
</dbReference>
<organism evidence="4 5">
    <name type="scientific">Algoriella xinjiangensis</name>
    <dbReference type="NCBI Taxonomy" id="684065"/>
    <lineage>
        <taxon>Bacteria</taxon>
        <taxon>Pseudomonadati</taxon>
        <taxon>Bacteroidota</taxon>
        <taxon>Flavobacteriia</taxon>
        <taxon>Flavobacteriales</taxon>
        <taxon>Weeksellaceae</taxon>
        <taxon>Algoriella</taxon>
    </lineage>
</organism>
<protein>
    <submittedName>
        <fullName evidence="4">CubicO group peptidase, beta-lactamase class C family</fullName>
    </submittedName>
</protein>
<evidence type="ECO:0000313" key="4">
    <source>
        <dbReference type="EMBL" id="SFM72096.1"/>
    </source>
</evidence>
<dbReference type="STRING" id="684065.SAMN05421738_10269"/>
<dbReference type="InterPro" id="IPR012338">
    <property type="entry name" value="Beta-lactam/transpept-like"/>
</dbReference>
<keyword evidence="5" id="KW-1185">Reference proteome</keyword>
<dbReference type="RefSeq" id="WP_092906011.1">
    <property type="nucleotide sequence ID" value="NZ_FOUZ01000002.1"/>
</dbReference>
<proteinExistence type="predicted"/>
<dbReference type="GO" id="GO:0016020">
    <property type="term" value="C:membrane"/>
    <property type="evidence" value="ECO:0007669"/>
    <property type="project" value="UniProtKB-SubCell"/>
</dbReference>
<dbReference type="InterPro" id="IPR001466">
    <property type="entry name" value="Beta-lactam-related"/>
</dbReference>
<comment type="subcellular location">
    <subcellularLocation>
        <location evidence="1">Membrane</location>
    </subcellularLocation>
</comment>
<dbReference type="SUPFAM" id="SSF56601">
    <property type="entry name" value="beta-lactamase/transpeptidase-like"/>
    <property type="match status" value="1"/>
</dbReference>
<dbReference type="Gene3D" id="3.40.710.10">
    <property type="entry name" value="DD-peptidase/beta-lactamase superfamily"/>
    <property type="match status" value="1"/>
</dbReference>
<reference evidence="5" key="1">
    <citation type="submission" date="2016-10" db="EMBL/GenBank/DDBJ databases">
        <authorList>
            <person name="Varghese N."/>
            <person name="Submissions S."/>
        </authorList>
    </citation>
    <scope>NUCLEOTIDE SEQUENCE [LARGE SCALE GENOMIC DNA]</scope>
    <source>
        <strain evidence="5">XJ109</strain>
    </source>
</reference>
<feature type="domain" description="Beta-lactamase-related" evidence="3">
    <location>
        <begin position="68"/>
        <end position="376"/>
    </location>
</feature>
<dbReference type="PROSITE" id="PS51257">
    <property type="entry name" value="PROKAR_LIPOPROTEIN"/>
    <property type="match status" value="1"/>
</dbReference>
<sequence length="427" mass="49519">MKYIAIVAASAILFLGSCSKKDVNKEEERKKDPNALKYDSLDWKADFKPMKSSPEEINGYKTRLAAFYKDFWVDGKVSGGFLVAKNGEIIFEGYQGMADERNKRSITAETPIHIASISKVFTSMAILKLVEKHKIKLDQKVNTILEGFPYEDVTVRHLLSHRSGLPNYANVLWNNKKVMMEREKPISNQDVLDIFREFDVKQIRPADKGFYYSNTNFAFLALVIEKIMKMDYPKAMKYMVFDPLEMKNTFVFEYDRDKDSVARSYKYNGYEWAWDDFDRTYGDKNIYSTPRDLFKLDVAMYSDDFLPKKLKKEAFQGYSYEQKGFKNYGLGMRLLEYDNGNKLLYHNGWWHGNNTVFVHDVKNQFTVIALGNKQNKNIYSAFRLAGLTGAYPLKVPSKDSLRLHQQQIKQKNPTNVVAKVKIKASVI</sequence>
<dbReference type="EMBL" id="FOUZ01000002">
    <property type="protein sequence ID" value="SFM72096.1"/>
    <property type="molecule type" value="Genomic_DNA"/>
</dbReference>
<evidence type="ECO:0000256" key="2">
    <source>
        <dbReference type="ARBA" id="ARBA00023136"/>
    </source>
</evidence>
<accession>A0A1I4T5X2</accession>
<dbReference type="Pfam" id="PF00144">
    <property type="entry name" value="Beta-lactamase"/>
    <property type="match status" value="1"/>
</dbReference>
<dbReference type="OrthoDB" id="9793489at2"/>
<dbReference type="InterPro" id="IPR050491">
    <property type="entry name" value="AmpC-like"/>
</dbReference>